<keyword evidence="3" id="KW-0732">Signal</keyword>
<evidence type="ECO:0000313" key="4">
    <source>
        <dbReference type="EMBL" id="KAL3753934.1"/>
    </source>
</evidence>
<reference evidence="4 5" key="1">
    <citation type="submission" date="2024-11" db="EMBL/GenBank/DDBJ databases">
        <title>Chromosome-level genome assembly of Eucalyptus globulus Labill. provides insights into its genome evolution.</title>
        <authorList>
            <person name="Li X."/>
        </authorList>
    </citation>
    <scope>NUCLEOTIDE SEQUENCE [LARGE SCALE GENOMIC DNA]</scope>
    <source>
        <strain evidence="4">CL2024</strain>
        <tissue evidence="4">Fresh tender leaves</tissue>
    </source>
</reference>
<organism evidence="4 5">
    <name type="scientific">Eucalyptus globulus</name>
    <name type="common">Tasmanian blue gum</name>
    <dbReference type="NCBI Taxonomy" id="34317"/>
    <lineage>
        <taxon>Eukaryota</taxon>
        <taxon>Viridiplantae</taxon>
        <taxon>Streptophyta</taxon>
        <taxon>Embryophyta</taxon>
        <taxon>Tracheophyta</taxon>
        <taxon>Spermatophyta</taxon>
        <taxon>Magnoliopsida</taxon>
        <taxon>eudicotyledons</taxon>
        <taxon>Gunneridae</taxon>
        <taxon>Pentapetalae</taxon>
        <taxon>rosids</taxon>
        <taxon>malvids</taxon>
        <taxon>Myrtales</taxon>
        <taxon>Myrtaceae</taxon>
        <taxon>Myrtoideae</taxon>
        <taxon>Eucalypteae</taxon>
        <taxon>Eucalyptus</taxon>
    </lineage>
</organism>
<feature type="compositionally biased region" description="Basic and acidic residues" evidence="1">
    <location>
        <begin position="189"/>
        <end position="203"/>
    </location>
</feature>
<keyword evidence="2" id="KW-0812">Transmembrane</keyword>
<keyword evidence="2" id="KW-1133">Transmembrane helix</keyword>
<keyword evidence="5" id="KW-1185">Reference proteome</keyword>
<evidence type="ECO:0000256" key="3">
    <source>
        <dbReference type="SAM" id="SignalP"/>
    </source>
</evidence>
<feature type="region of interest" description="Disordered" evidence="1">
    <location>
        <begin position="54"/>
        <end position="206"/>
    </location>
</feature>
<evidence type="ECO:0000313" key="5">
    <source>
        <dbReference type="Proteomes" id="UP001634007"/>
    </source>
</evidence>
<feature type="chain" id="PRO_5044777446" evidence="3">
    <location>
        <begin position="23"/>
        <end position="254"/>
    </location>
</feature>
<sequence>MARFSRFTSHISLLIVVSLSLAIHISIVSSSSPSPLPAPFPQYPEVEYVSTEYHPSSFEAPSPDETEYLSPPVYPPLGVSLSSESPPPEIDGYSEALISPTTTFESPEEPPLTSPLSSPPDEAPILPTPSTSPPPLSTEDNVESSLESRSEDEDSEADLWPDHQVTSSMPYKSSSSNSNDGDSVVYAQKPEKQPEEENEDSGKGRAGKGGVGFGVAMGVCMVGLGGFVYMKRRKGNDVRGTRSYMQLAERRSLI</sequence>
<feature type="transmembrane region" description="Helical" evidence="2">
    <location>
        <begin position="211"/>
        <end position="230"/>
    </location>
</feature>
<feature type="signal peptide" evidence="3">
    <location>
        <begin position="1"/>
        <end position="22"/>
    </location>
</feature>
<dbReference type="EMBL" id="JBJKBG010000001">
    <property type="protein sequence ID" value="KAL3753934.1"/>
    <property type="molecule type" value="Genomic_DNA"/>
</dbReference>
<feature type="compositionally biased region" description="Low complexity" evidence="1">
    <location>
        <begin position="167"/>
        <end position="183"/>
    </location>
</feature>
<accession>A0ABD3LQ79</accession>
<protein>
    <submittedName>
        <fullName evidence="4">Uncharacterized protein</fullName>
    </submittedName>
</protein>
<feature type="compositionally biased region" description="Acidic residues" evidence="1">
    <location>
        <begin position="150"/>
        <end position="159"/>
    </location>
</feature>
<evidence type="ECO:0000256" key="1">
    <source>
        <dbReference type="SAM" id="MobiDB-lite"/>
    </source>
</evidence>
<evidence type="ECO:0000256" key="2">
    <source>
        <dbReference type="SAM" id="Phobius"/>
    </source>
</evidence>
<feature type="compositionally biased region" description="Pro residues" evidence="1">
    <location>
        <begin position="109"/>
        <end position="136"/>
    </location>
</feature>
<comment type="caution">
    <text evidence="4">The sequence shown here is derived from an EMBL/GenBank/DDBJ whole genome shotgun (WGS) entry which is preliminary data.</text>
</comment>
<keyword evidence="2" id="KW-0472">Membrane</keyword>
<gene>
    <name evidence="4" type="ORF">ACJRO7_001217</name>
</gene>
<proteinExistence type="predicted"/>
<dbReference type="AlphaFoldDB" id="A0ABD3LQ79"/>
<dbReference type="Proteomes" id="UP001634007">
    <property type="component" value="Unassembled WGS sequence"/>
</dbReference>
<name>A0ABD3LQ79_EUCGL</name>